<sequence>MTEGADDVAGAESQGGADEVAEPFRRLDERLEDLGRVIVRQSQSLDRLLDAEKKRSARDAAGADLALLVDLLALYGDAAGCASASTDAADRAAFTALADGLERVIVGRGGTLVTPRIGDDFDAVTMDAVDTRETGAADRSRTVADVLRPGLNVGPRSVRPAAVVVYR</sequence>
<feature type="region of interest" description="Disordered" evidence="1">
    <location>
        <begin position="1"/>
        <end position="23"/>
    </location>
</feature>
<dbReference type="RefSeq" id="WP_006372513.1">
    <property type="nucleotide sequence ID" value="NZ_JAAXPC010000001.1"/>
</dbReference>
<proteinExistence type="predicted"/>
<reference evidence="2 3" key="1">
    <citation type="submission" date="2020-04" db="EMBL/GenBank/DDBJ databases">
        <title>MicrobeNet Type strains.</title>
        <authorList>
            <person name="Nicholson A.C."/>
        </authorList>
    </citation>
    <scope>NUCLEOTIDE SEQUENCE [LARGE SCALE GENOMIC DNA]</scope>
    <source>
        <strain evidence="2 3">ATCC BAA-14</strain>
    </source>
</reference>
<evidence type="ECO:0000313" key="3">
    <source>
        <dbReference type="Proteomes" id="UP000563898"/>
    </source>
</evidence>
<gene>
    <name evidence="2" type="primary">grpE</name>
    <name evidence="2" type="ORF">HGA05_00995</name>
</gene>
<protein>
    <submittedName>
        <fullName evidence="2">Nucleotide exchange factor GrpE</fullName>
    </submittedName>
</protein>
<comment type="caution">
    <text evidence="2">The sequence shown here is derived from an EMBL/GenBank/DDBJ whole genome shotgun (WGS) entry which is preliminary data.</text>
</comment>
<dbReference type="EMBL" id="JAAXPC010000001">
    <property type="protein sequence ID" value="NKY00157.1"/>
    <property type="molecule type" value="Genomic_DNA"/>
</dbReference>
<dbReference type="AlphaFoldDB" id="A0A846WGT6"/>
<name>A0A846WGT6_9ACTN</name>
<dbReference type="InterPro" id="IPR009012">
    <property type="entry name" value="GrpE_head"/>
</dbReference>
<evidence type="ECO:0000256" key="1">
    <source>
        <dbReference type="SAM" id="MobiDB-lite"/>
    </source>
</evidence>
<dbReference type="SUPFAM" id="SSF51064">
    <property type="entry name" value="Head domain of nucleotide exchange factor GrpE"/>
    <property type="match status" value="1"/>
</dbReference>
<dbReference type="GO" id="GO:0006457">
    <property type="term" value="P:protein folding"/>
    <property type="evidence" value="ECO:0007669"/>
    <property type="project" value="InterPro"/>
</dbReference>
<accession>A0A846WGT6</accession>
<evidence type="ECO:0000313" key="2">
    <source>
        <dbReference type="EMBL" id="NKY00157.1"/>
    </source>
</evidence>
<dbReference type="Proteomes" id="UP000563898">
    <property type="component" value="Unassembled WGS sequence"/>
</dbReference>
<organism evidence="2 3">
    <name type="scientific">Gordonia polyisoprenivorans</name>
    <dbReference type="NCBI Taxonomy" id="84595"/>
    <lineage>
        <taxon>Bacteria</taxon>
        <taxon>Bacillati</taxon>
        <taxon>Actinomycetota</taxon>
        <taxon>Actinomycetes</taxon>
        <taxon>Mycobacteriales</taxon>
        <taxon>Gordoniaceae</taxon>
        <taxon>Gordonia</taxon>
    </lineage>
</organism>
<dbReference type="Gene3D" id="2.30.22.10">
    <property type="entry name" value="Head domain of nucleotide exchange factor GrpE"/>
    <property type="match status" value="1"/>
</dbReference>